<evidence type="ECO:0000313" key="4">
    <source>
        <dbReference type="EMBL" id="QBF34901.1"/>
    </source>
</evidence>
<accession>A0A4P6MSQ1</accession>
<evidence type="ECO:0000256" key="1">
    <source>
        <dbReference type="RuleBase" id="RU004181"/>
    </source>
</evidence>
<feature type="transmembrane region" description="Helical" evidence="3">
    <location>
        <begin position="191"/>
        <end position="210"/>
    </location>
</feature>
<dbReference type="GO" id="GO:0004190">
    <property type="term" value="F:aspartic-type endopeptidase activity"/>
    <property type="evidence" value="ECO:0007669"/>
    <property type="project" value="InterPro"/>
</dbReference>
<dbReference type="Proteomes" id="UP000289326">
    <property type="component" value="Chromosome"/>
</dbReference>
<keyword evidence="5" id="KW-1185">Reference proteome</keyword>
<dbReference type="GO" id="GO:0006508">
    <property type="term" value="P:proteolysis"/>
    <property type="evidence" value="ECO:0007669"/>
    <property type="project" value="InterPro"/>
</dbReference>
<evidence type="ECO:0000256" key="3">
    <source>
        <dbReference type="SAM" id="Phobius"/>
    </source>
</evidence>
<dbReference type="Pfam" id="PF01252">
    <property type="entry name" value="Peptidase_A8"/>
    <property type="match status" value="1"/>
</dbReference>
<feature type="region of interest" description="Disordered" evidence="2">
    <location>
        <begin position="223"/>
        <end position="246"/>
    </location>
</feature>
<feature type="compositionally biased region" description="Polar residues" evidence="2">
    <location>
        <begin position="236"/>
        <end position="246"/>
    </location>
</feature>
<evidence type="ECO:0000313" key="5">
    <source>
        <dbReference type="Proteomes" id="UP000289326"/>
    </source>
</evidence>
<keyword evidence="3" id="KW-0472">Membrane</keyword>
<dbReference type="PRINTS" id="PR00781">
    <property type="entry name" value="LIPOSIGPTASE"/>
</dbReference>
<dbReference type="RefSeq" id="WP_130429678.1">
    <property type="nucleotide sequence ID" value="NZ_CP034841.1"/>
</dbReference>
<sequence length="246" mass="28745">MSKEVDGTKIKTKKTWKDYKQNFKKRLLNVKQHTIKRWKENKKKIIIRYAVFLSIFLITYFLDQFTKFHFYPGEAAYEAYENGNIVQVYQGAFLGIRLVPHHGVTIIPFKTNAVIIIVQIISVISILTFTILIFYIDSFLWVSIIAMLVSGTAGNMTDRFLWNGYVKDILFWTYFEKVFKRDLGTFNVADVLIIVSIIISVVYLVISIFVEYFKEEKQKIDNPNNQNDINNNDQIVSTNNQHNTVS</sequence>
<organism evidence="4 5">
    <name type="scientific">Mycoplasmopsis phocirhinis</name>
    <dbReference type="NCBI Taxonomy" id="142650"/>
    <lineage>
        <taxon>Bacteria</taxon>
        <taxon>Bacillati</taxon>
        <taxon>Mycoplasmatota</taxon>
        <taxon>Mycoplasmoidales</taxon>
        <taxon>Metamycoplasmataceae</taxon>
        <taxon>Mycoplasmopsis</taxon>
    </lineage>
</organism>
<feature type="transmembrane region" description="Helical" evidence="3">
    <location>
        <begin position="45"/>
        <end position="62"/>
    </location>
</feature>
<proteinExistence type="inferred from homology"/>
<name>A0A4P6MSQ1_9BACT</name>
<keyword evidence="3" id="KW-0812">Transmembrane</keyword>
<dbReference type="InterPro" id="IPR001872">
    <property type="entry name" value="Peptidase_A8"/>
</dbReference>
<dbReference type="GO" id="GO:0016020">
    <property type="term" value="C:membrane"/>
    <property type="evidence" value="ECO:0007669"/>
    <property type="project" value="InterPro"/>
</dbReference>
<keyword evidence="3" id="KW-1133">Transmembrane helix</keyword>
<feature type="transmembrane region" description="Helical" evidence="3">
    <location>
        <begin position="113"/>
        <end position="134"/>
    </location>
</feature>
<reference evidence="4 5" key="1">
    <citation type="submission" date="2019-01" db="EMBL/GenBank/DDBJ databases">
        <title>Complete sequence and annotation of the Mycoplasma phocirhinis strain 852T genome.</title>
        <authorList>
            <person name="Frasca S.Jr."/>
            <person name="Kutish G.F."/>
            <person name="Castellanos Gell J."/>
            <person name="Michaels D.L."/>
            <person name="Brown D.R."/>
        </authorList>
    </citation>
    <scope>NUCLEOTIDE SEQUENCE [LARGE SCALE GENOMIC DNA]</scope>
    <source>
        <strain evidence="4 5">852</strain>
    </source>
</reference>
<dbReference type="AlphaFoldDB" id="A0A4P6MSQ1"/>
<comment type="similarity">
    <text evidence="1">Belongs to the peptidase A8 family.</text>
</comment>
<dbReference type="EMBL" id="CP034841">
    <property type="protein sequence ID" value="QBF34901.1"/>
    <property type="molecule type" value="Genomic_DNA"/>
</dbReference>
<protein>
    <submittedName>
        <fullName evidence="4">Signal peptidase II</fullName>
    </submittedName>
</protein>
<gene>
    <name evidence="4" type="ORF">EG856_03225</name>
</gene>
<dbReference type="OrthoDB" id="397153at2"/>
<feature type="compositionally biased region" description="Low complexity" evidence="2">
    <location>
        <begin position="223"/>
        <end position="235"/>
    </location>
</feature>
<dbReference type="KEGG" id="mphi:EG856_03225"/>
<feature type="transmembrane region" description="Helical" evidence="3">
    <location>
        <begin position="139"/>
        <end position="157"/>
    </location>
</feature>
<evidence type="ECO:0000256" key="2">
    <source>
        <dbReference type="SAM" id="MobiDB-lite"/>
    </source>
</evidence>